<feature type="domain" description="PTS EIIA type-2" evidence="8">
    <location>
        <begin position="413"/>
        <end position="556"/>
    </location>
</feature>
<organism evidence="9 10">
    <name type="scientific">Pendulispora brunnea</name>
    <dbReference type="NCBI Taxonomy" id="2905690"/>
    <lineage>
        <taxon>Bacteria</taxon>
        <taxon>Pseudomonadati</taxon>
        <taxon>Myxococcota</taxon>
        <taxon>Myxococcia</taxon>
        <taxon>Myxococcales</taxon>
        <taxon>Sorangiineae</taxon>
        <taxon>Pendulisporaceae</taxon>
        <taxon>Pendulispora</taxon>
    </lineage>
</organism>
<reference evidence="9 10" key="1">
    <citation type="submission" date="2021-12" db="EMBL/GenBank/DDBJ databases">
        <title>Discovery of the Pendulisporaceae a myxobacterial family with distinct sporulation behavior and unique specialized metabolism.</title>
        <authorList>
            <person name="Garcia R."/>
            <person name="Popoff A."/>
            <person name="Bader C.D."/>
            <person name="Loehr J."/>
            <person name="Walesch S."/>
            <person name="Walt C."/>
            <person name="Boldt J."/>
            <person name="Bunk B."/>
            <person name="Haeckl F.J.F.P.J."/>
            <person name="Gunesch A.P."/>
            <person name="Birkelbach J."/>
            <person name="Nuebel U."/>
            <person name="Pietschmann T."/>
            <person name="Bach T."/>
            <person name="Mueller R."/>
        </authorList>
    </citation>
    <scope>NUCLEOTIDE SEQUENCE [LARGE SCALE GENOMIC DNA]</scope>
    <source>
        <strain evidence="9 10">MSr12523</strain>
    </source>
</reference>
<feature type="transmembrane region" description="Helical" evidence="7">
    <location>
        <begin position="287"/>
        <end position="307"/>
    </location>
</feature>
<keyword evidence="3 7" id="KW-0812">Transmembrane</keyword>
<evidence type="ECO:0000313" key="9">
    <source>
        <dbReference type="EMBL" id="WXA92057.1"/>
    </source>
</evidence>
<dbReference type="InterPro" id="IPR016152">
    <property type="entry name" value="PTrfase/Anion_transptr"/>
</dbReference>
<dbReference type="PANTHER" id="PTHR32468">
    <property type="entry name" value="CATION/H + ANTIPORTER"/>
    <property type="match status" value="1"/>
</dbReference>
<feature type="transmembrane region" description="Helical" evidence="7">
    <location>
        <begin position="170"/>
        <end position="192"/>
    </location>
</feature>
<dbReference type="InterPro" id="IPR050794">
    <property type="entry name" value="CPA2_transporter"/>
</dbReference>
<keyword evidence="6 7" id="KW-0472">Membrane</keyword>
<feature type="transmembrane region" description="Helical" evidence="7">
    <location>
        <begin position="6"/>
        <end position="23"/>
    </location>
</feature>
<evidence type="ECO:0000259" key="8">
    <source>
        <dbReference type="PROSITE" id="PS51094"/>
    </source>
</evidence>
<dbReference type="Gene3D" id="1.20.1530.20">
    <property type="match status" value="1"/>
</dbReference>
<evidence type="ECO:0000256" key="3">
    <source>
        <dbReference type="ARBA" id="ARBA00022692"/>
    </source>
</evidence>
<dbReference type="InterPro" id="IPR002178">
    <property type="entry name" value="PTS_EIIA_type-2_dom"/>
</dbReference>
<dbReference type="Gene3D" id="3.40.930.10">
    <property type="entry name" value="Mannitol-specific EII, Chain A"/>
    <property type="match status" value="1"/>
</dbReference>
<keyword evidence="2" id="KW-0813">Transport</keyword>
<evidence type="ECO:0000313" key="10">
    <source>
        <dbReference type="Proteomes" id="UP001379533"/>
    </source>
</evidence>
<keyword evidence="5" id="KW-0406">Ion transport</keyword>
<dbReference type="RefSeq" id="WP_394842677.1">
    <property type="nucleotide sequence ID" value="NZ_CP089982.1"/>
</dbReference>
<feature type="transmembrane region" description="Helical" evidence="7">
    <location>
        <begin position="30"/>
        <end position="50"/>
    </location>
</feature>
<evidence type="ECO:0000256" key="4">
    <source>
        <dbReference type="ARBA" id="ARBA00022989"/>
    </source>
</evidence>
<feature type="transmembrane region" description="Helical" evidence="7">
    <location>
        <begin position="351"/>
        <end position="371"/>
    </location>
</feature>
<feature type="transmembrane region" description="Helical" evidence="7">
    <location>
        <begin position="242"/>
        <end position="275"/>
    </location>
</feature>
<feature type="transmembrane region" description="Helical" evidence="7">
    <location>
        <begin position="319"/>
        <end position="339"/>
    </location>
</feature>
<gene>
    <name evidence="9" type="ORF">LZC95_37095</name>
</gene>
<comment type="subcellular location">
    <subcellularLocation>
        <location evidence="1">Membrane</location>
        <topology evidence="1">Multi-pass membrane protein</topology>
    </subcellularLocation>
</comment>
<feature type="transmembrane region" description="Helical" evidence="7">
    <location>
        <begin position="204"/>
        <end position="222"/>
    </location>
</feature>
<dbReference type="PANTHER" id="PTHR32468:SF0">
    <property type="entry name" value="K(+)_H(+) ANTIPORTER 1"/>
    <property type="match status" value="1"/>
</dbReference>
<dbReference type="InterPro" id="IPR038770">
    <property type="entry name" value="Na+/solute_symporter_sf"/>
</dbReference>
<dbReference type="Pfam" id="PF00359">
    <property type="entry name" value="PTS_EIIA_2"/>
    <property type="match status" value="1"/>
</dbReference>
<feature type="transmembrane region" description="Helical" evidence="7">
    <location>
        <begin position="102"/>
        <end position="124"/>
    </location>
</feature>
<sequence>MTEHDALIFLVALATLLGMARLLGEVARAFGMPLVVGELIAGVLLGPTVLGRALPDVFQWLFRQSTPQKMLGAYTTVGVVLLLVVAGLEVDLGIVRRRGRSAAFTSLLGMILPLAGGILLGFMLPDSDMKNPNQRLLFALFIGVALSISALPVIAKTLLDLGLFKTDLGLLVMSAAMIDDSVGWVAFSMLVGPMQGNSVEFHKLLTMGGLSLVFVAGTLTAGRRGIDRLLTRFADELHGGRVLSLVILLALIGAAITQALGIHAVLGGFVVGVAIGDSPSLREQTRATIHEFVTNVFAPVFFASLGLKVDFIHAFDFRLCALVFAVASVAKVLGCSVGARAGGLGWRESIAVGFGLNARGAMEIILALLALEAGLLKEQLFVALVVMALCTSLLGGPAMKRLLYRAQEEDVVALLRRGGFVARLNATTSRGAIEELVQILEPRLGHLAAHARNQVLEREQMAPTGLGDEVAVPHAAIEGLEEPMLALGLSSDGIDFDAPDGKPATIVFLLLLAPRRLDEEVRVLASIARSVIDPRAREQLMEARETEQVLKVLAESAQRIAEERRARGPALADI</sequence>
<feature type="transmembrane region" description="Helical" evidence="7">
    <location>
        <begin position="380"/>
        <end position="399"/>
    </location>
</feature>
<dbReference type="SUPFAM" id="SSF55804">
    <property type="entry name" value="Phoshotransferase/anion transport protein"/>
    <property type="match status" value="1"/>
</dbReference>
<dbReference type="Proteomes" id="UP001379533">
    <property type="component" value="Chromosome"/>
</dbReference>
<dbReference type="PROSITE" id="PS00372">
    <property type="entry name" value="PTS_EIIA_TYPE_2_HIS"/>
    <property type="match status" value="1"/>
</dbReference>
<feature type="transmembrane region" description="Helical" evidence="7">
    <location>
        <begin position="136"/>
        <end position="158"/>
    </location>
</feature>
<keyword evidence="10" id="KW-1185">Reference proteome</keyword>
<protein>
    <submittedName>
        <fullName evidence="9">Cation:proton antiporter</fullName>
    </submittedName>
</protein>
<dbReference type="CDD" id="cd00211">
    <property type="entry name" value="PTS_IIA_fru"/>
    <property type="match status" value="1"/>
</dbReference>
<dbReference type="Pfam" id="PF00999">
    <property type="entry name" value="Na_H_Exchanger"/>
    <property type="match status" value="1"/>
</dbReference>
<feature type="transmembrane region" description="Helical" evidence="7">
    <location>
        <begin position="70"/>
        <end position="90"/>
    </location>
</feature>
<evidence type="ECO:0000256" key="5">
    <source>
        <dbReference type="ARBA" id="ARBA00023065"/>
    </source>
</evidence>
<dbReference type="EMBL" id="CP089982">
    <property type="protein sequence ID" value="WXA92057.1"/>
    <property type="molecule type" value="Genomic_DNA"/>
</dbReference>
<evidence type="ECO:0000256" key="2">
    <source>
        <dbReference type="ARBA" id="ARBA00022448"/>
    </source>
</evidence>
<evidence type="ECO:0000256" key="6">
    <source>
        <dbReference type="ARBA" id="ARBA00023136"/>
    </source>
</evidence>
<proteinExistence type="predicted"/>
<dbReference type="PROSITE" id="PS51094">
    <property type="entry name" value="PTS_EIIA_TYPE_2"/>
    <property type="match status" value="1"/>
</dbReference>
<evidence type="ECO:0000256" key="1">
    <source>
        <dbReference type="ARBA" id="ARBA00004141"/>
    </source>
</evidence>
<name>A0ABZ2JZZ7_9BACT</name>
<dbReference type="InterPro" id="IPR006153">
    <property type="entry name" value="Cation/H_exchanger_TM"/>
</dbReference>
<accession>A0ABZ2JZZ7</accession>
<evidence type="ECO:0000256" key="7">
    <source>
        <dbReference type="SAM" id="Phobius"/>
    </source>
</evidence>
<keyword evidence="4 7" id="KW-1133">Transmembrane helix</keyword>